<reference evidence="4 5" key="1">
    <citation type="journal article" date="2019" name="Nat. Ecol. Evol.">
        <title>Megaphylogeny resolves global patterns of mushroom evolution.</title>
        <authorList>
            <person name="Varga T."/>
            <person name="Krizsan K."/>
            <person name="Foldi C."/>
            <person name="Dima B."/>
            <person name="Sanchez-Garcia M."/>
            <person name="Sanchez-Ramirez S."/>
            <person name="Szollosi G.J."/>
            <person name="Szarkandi J.G."/>
            <person name="Papp V."/>
            <person name="Albert L."/>
            <person name="Andreopoulos W."/>
            <person name="Angelini C."/>
            <person name="Antonin V."/>
            <person name="Barry K.W."/>
            <person name="Bougher N.L."/>
            <person name="Buchanan P."/>
            <person name="Buyck B."/>
            <person name="Bense V."/>
            <person name="Catcheside P."/>
            <person name="Chovatia M."/>
            <person name="Cooper J."/>
            <person name="Damon W."/>
            <person name="Desjardin D."/>
            <person name="Finy P."/>
            <person name="Geml J."/>
            <person name="Haridas S."/>
            <person name="Hughes K."/>
            <person name="Justo A."/>
            <person name="Karasinski D."/>
            <person name="Kautmanova I."/>
            <person name="Kiss B."/>
            <person name="Kocsube S."/>
            <person name="Kotiranta H."/>
            <person name="LaButti K.M."/>
            <person name="Lechner B.E."/>
            <person name="Liimatainen K."/>
            <person name="Lipzen A."/>
            <person name="Lukacs Z."/>
            <person name="Mihaltcheva S."/>
            <person name="Morgado L.N."/>
            <person name="Niskanen T."/>
            <person name="Noordeloos M.E."/>
            <person name="Ohm R.A."/>
            <person name="Ortiz-Santana B."/>
            <person name="Ovrebo C."/>
            <person name="Racz N."/>
            <person name="Riley R."/>
            <person name="Savchenko A."/>
            <person name="Shiryaev A."/>
            <person name="Soop K."/>
            <person name="Spirin V."/>
            <person name="Szebenyi C."/>
            <person name="Tomsovsky M."/>
            <person name="Tulloss R.E."/>
            <person name="Uehling J."/>
            <person name="Grigoriev I.V."/>
            <person name="Vagvolgyi C."/>
            <person name="Papp T."/>
            <person name="Martin F.M."/>
            <person name="Miettinen O."/>
            <person name="Hibbett D.S."/>
            <person name="Nagy L.G."/>
        </authorList>
    </citation>
    <scope>NUCLEOTIDE SEQUENCE [LARGE SCALE GENOMIC DNA]</scope>
    <source>
        <strain evidence="4 5">FP101781</strain>
    </source>
</reference>
<proteinExistence type="predicted"/>
<name>A0A4Y7SZ52_COPMI</name>
<accession>A0A4Y7SZ52</accession>
<keyword evidence="5" id="KW-1185">Reference proteome</keyword>
<protein>
    <submittedName>
        <fullName evidence="4">WD40 repeat-like protein</fullName>
    </submittedName>
</protein>
<evidence type="ECO:0000256" key="1">
    <source>
        <dbReference type="ARBA" id="ARBA00022574"/>
    </source>
</evidence>
<dbReference type="PANTHER" id="PTHR19857:SF8">
    <property type="entry name" value="ANGIO-ASSOCIATED MIGRATORY CELL PROTEIN"/>
    <property type="match status" value="1"/>
</dbReference>
<evidence type="ECO:0000256" key="3">
    <source>
        <dbReference type="PROSITE-ProRule" id="PRU00221"/>
    </source>
</evidence>
<evidence type="ECO:0000313" key="5">
    <source>
        <dbReference type="Proteomes" id="UP000298030"/>
    </source>
</evidence>
<dbReference type="InterPro" id="IPR051179">
    <property type="entry name" value="WD_repeat_multifunction"/>
</dbReference>
<evidence type="ECO:0000256" key="2">
    <source>
        <dbReference type="ARBA" id="ARBA00022737"/>
    </source>
</evidence>
<dbReference type="STRING" id="71717.A0A4Y7SZ52"/>
<evidence type="ECO:0000313" key="4">
    <source>
        <dbReference type="EMBL" id="TEB26914.1"/>
    </source>
</evidence>
<dbReference type="InterPro" id="IPR001680">
    <property type="entry name" value="WD40_rpt"/>
</dbReference>
<keyword evidence="1 3" id="KW-0853">WD repeat</keyword>
<keyword evidence="2" id="KW-0677">Repeat</keyword>
<dbReference type="Proteomes" id="UP000298030">
    <property type="component" value="Unassembled WGS sequence"/>
</dbReference>
<gene>
    <name evidence="4" type="ORF">FA13DRAFT_1795161</name>
</gene>
<dbReference type="EMBL" id="QPFP01000044">
    <property type="protein sequence ID" value="TEB26914.1"/>
    <property type="molecule type" value="Genomic_DNA"/>
</dbReference>
<dbReference type="InterPro" id="IPR036322">
    <property type="entry name" value="WD40_repeat_dom_sf"/>
</dbReference>
<dbReference type="InterPro" id="IPR015943">
    <property type="entry name" value="WD40/YVTN_repeat-like_dom_sf"/>
</dbReference>
<dbReference type="PANTHER" id="PTHR19857">
    <property type="entry name" value="MITOCHONDRIAL DIVISION PROTEIN 1-RELATED"/>
    <property type="match status" value="1"/>
</dbReference>
<dbReference type="SUPFAM" id="SSF50978">
    <property type="entry name" value="WD40 repeat-like"/>
    <property type="match status" value="1"/>
</dbReference>
<organism evidence="4 5">
    <name type="scientific">Coprinellus micaceus</name>
    <name type="common">Glistening ink-cap mushroom</name>
    <name type="synonym">Coprinus micaceus</name>
    <dbReference type="NCBI Taxonomy" id="71717"/>
    <lineage>
        <taxon>Eukaryota</taxon>
        <taxon>Fungi</taxon>
        <taxon>Dikarya</taxon>
        <taxon>Basidiomycota</taxon>
        <taxon>Agaricomycotina</taxon>
        <taxon>Agaricomycetes</taxon>
        <taxon>Agaricomycetidae</taxon>
        <taxon>Agaricales</taxon>
        <taxon>Agaricineae</taxon>
        <taxon>Psathyrellaceae</taxon>
        <taxon>Coprinellus</taxon>
    </lineage>
</organism>
<dbReference type="OrthoDB" id="3238562at2759"/>
<dbReference type="Gene3D" id="2.130.10.10">
    <property type="entry name" value="YVTN repeat-like/Quinoprotein amine dehydrogenase"/>
    <property type="match status" value="1"/>
</dbReference>
<feature type="repeat" description="WD" evidence="3">
    <location>
        <begin position="30"/>
        <end position="64"/>
    </location>
</feature>
<sequence length="470" mass="52953">MATSLQPLQRLSRPAMDFQKVQEIWLPTRISAVAISPLGTQVATGDMDGVIIVWAVETGKVEQTFSQEGGQGGVTALAWDREPGRGGLLYAGTEFGACYCFQVKEAEGSQIGSPKDGPVSAIEVGKLKGQLVAWAAGKSVQIGSMSEFGMWETAQCEDPPTLARAFEEEEVLPVGIRFIGRDERLLVAYLHHGIVCWNRRALGKPAWRILPIHSGRRIGSFAVSPDEKFVAIVNLTSGVDLYSTRTRKMIRHVSIPLDSFNNVPFSARFVWEGAALVAGSHYGDVWVRNASTGEPIESLIHPGQIVQLVEQEVHRTHEIVVTVGNDNRELYVWVYEWGNIWRRRTFIARRRLEVFLRENSALMLQVLVALVAICLIPQSRKLLFIGYEACLRFQRYILEMILGFWAAIFEQLAEAALSKLGEARGNVRRWLGIEDMEERLQEFVCSPDIEIPLVWWRKCKNVLHWVRKDR</sequence>
<dbReference type="PROSITE" id="PS50082">
    <property type="entry name" value="WD_REPEATS_2"/>
    <property type="match status" value="1"/>
</dbReference>
<dbReference type="Pfam" id="PF00400">
    <property type="entry name" value="WD40"/>
    <property type="match status" value="1"/>
</dbReference>
<dbReference type="AlphaFoldDB" id="A0A4Y7SZ52"/>
<comment type="caution">
    <text evidence="4">The sequence shown here is derived from an EMBL/GenBank/DDBJ whole genome shotgun (WGS) entry which is preliminary data.</text>
</comment>